<dbReference type="AlphaFoldDB" id="A0A1V9X519"/>
<evidence type="ECO:0000313" key="1">
    <source>
        <dbReference type="EMBL" id="OQR68587.1"/>
    </source>
</evidence>
<dbReference type="EMBL" id="MNPL01024282">
    <property type="protein sequence ID" value="OQR68587.1"/>
    <property type="molecule type" value="Genomic_DNA"/>
</dbReference>
<proteinExistence type="predicted"/>
<gene>
    <name evidence="1" type="ORF">BIW11_04532</name>
</gene>
<sequence length="75" mass="8672">MALVPTTNEREQIRELLKAKLPYVDAGERAYQRQDETVLFLLHARVTSVGNNPKPDDERGQLVQKRLFVKQSHDL</sequence>
<name>A0A1V9X519_9ACAR</name>
<organism evidence="1 2">
    <name type="scientific">Tropilaelaps mercedesae</name>
    <dbReference type="NCBI Taxonomy" id="418985"/>
    <lineage>
        <taxon>Eukaryota</taxon>
        <taxon>Metazoa</taxon>
        <taxon>Ecdysozoa</taxon>
        <taxon>Arthropoda</taxon>
        <taxon>Chelicerata</taxon>
        <taxon>Arachnida</taxon>
        <taxon>Acari</taxon>
        <taxon>Parasitiformes</taxon>
        <taxon>Mesostigmata</taxon>
        <taxon>Gamasina</taxon>
        <taxon>Dermanyssoidea</taxon>
        <taxon>Laelapidae</taxon>
        <taxon>Tropilaelaps</taxon>
    </lineage>
</organism>
<keyword evidence="2" id="KW-1185">Reference proteome</keyword>
<reference evidence="1 2" key="1">
    <citation type="journal article" date="2017" name="Gigascience">
        <title>Draft genome of the honey bee ectoparasitic mite, Tropilaelaps mercedesae, is shaped by the parasitic life history.</title>
        <authorList>
            <person name="Dong X."/>
            <person name="Armstrong S.D."/>
            <person name="Xia D."/>
            <person name="Makepeace B.L."/>
            <person name="Darby A.C."/>
            <person name="Kadowaki T."/>
        </authorList>
    </citation>
    <scope>NUCLEOTIDE SEQUENCE [LARGE SCALE GENOMIC DNA]</scope>
    <source>
        <strain evidence="1">Wuxi-XJTLU</strain>
    </source>
</reference>
<dbReference type="Proteomes" id="UP000192247">
    <property type="component" value="Unassembled WGS sequence"/>
</dbReference>
<comment type="caution">
    <text evidence="1">The sequence shown here is derived from an EMBL/GenBank/DDBJ whole genome shotgun (WGS) entry which is preliminary data.</text>
</comment>
<protein>
    <submittedName>
        <fullName evidence="1">Uncharacterized protein</fullName>
    </submittedName>
</protein>
<dbReference type="InParanoid" id="A0A1V9X519"/>
<accession>A0A1V9X519</accession>
<evidence type="ECO:0000313" key="2">
    <source>
        <dbReference type="Proteomes" id="UP000192247"/>
    </source>
</evidence>